<dbReference type="SMART" id="SM00903">
    <property type="entry name" value="Flavin_Reduct"/>
    <property type="match status" value="1"/>
</dbReference>
<evidence type="ECO:0000256" key="2">
    <source>
        <dbReference type="ARBA" id="ARBA00022630"/>
    </source>
</evidence>
<dbReference type="InterPro" id="IPR052174">
    <property type="entry name" value="Flavoredoxin"/>
</dbReference>
<keyword evidence="5" id="KW-0560">Oxidoreductase</keyword>
<reference evidence="5 6" key="1">
    <citation type="submission" date="2023-04" db="EMBL/GenBank/DDBJ databases">
        <title>Luteimonas sp. M1R5S18.</title>
        <authorList>
            <person name="Sun J.-Q."/>
        </authorList>
    </citation>
    <scope>NUCLEOTIDE SEQUENCE [LARGE SCALE GENOMIC DNA]</scope>
    <source>
        <strain evidence="5 6">M1R5S18</strain>
    </source>
</reference>
<dbReference type="SUPFAM" id="SSF50475">
    <property type="entry name" value="FMN-binding split barrel"/>
    <property type="match status" value="1"/>
</dbReference>
<comment type="caution">
    <text evidence="5">The sequence shown here is derived from an EMBL/GenBank/DDBJ whole genome shotgun (WGS) entry which is preliminary data.</text>
</comment>
<dbReference type="EMBL" id="JARXRN010000028">
    <property type="protein sequence ID" value="MDH5831980.1"/>
    <property type="molecule type" value="Genomic_DNA"/>
</dbReference>
<name>A0ABT6JMR9_9GAMM</name>
<evidence type="ECO:0000256" key="3">
    <source>
        <dbReference type="ARBA" id="ARBA00038054"/>
    </source>
</evidence>
<proteinExistence type="inferred from homology"/>
<evidence type="ECO:0000313" key="5">
    <source>
        <dbReference type="EMBL" id="MDH5831980.1"/>
    </source>
</evidence>
<keyword evidence="6" id="KW-1185">Reference proteome</keyword>
<dbReference type="InterPro" id="IPR012349">
    <property type="entry name" value="Split_barrel_FMN-bd"/>
</dbReference>
<evidence type="ECO:0000313" key="6">
    <source>
        <dbReference type="Proteomes" id="UP001156831"/>
    </source>
</evidence>
<dbReference type="Proteomes" id="UP001156831">
    <property type="component" value="Unassembled WGS sequence"/>
</dbReference>
<dbReference type="EC" id="1.5.1.-" evidence="5"/>
<comment type="similarity">
    <text evidence="3">Belongs to the flavoredoxin family.</text>
</comment>
<dbReference type="PANTHER" id="PTHR43567">
    <property type="entry name" value="FLAVOREDOXIN-RELATED-RELATED"/>
    <property type="match status" value="1"/>
</dbReference>
<protein>
    <submittedName>
        <fullName evidence="5">Flavin reductase family protein</fullName>
        <ecNumber evidence="5">1.5.1.-</ecNumber>
    </submittedName>
</protein>
<evidence type="ECO:0000256" key="1">
    <source>
        <dbReference type="ARBA" id="ARBA00001917"/>
    </source>
</evidence>
<organism evidence="5 6">
    <name type="scientific">Luteimonas rhizosphaericola</name>
    <dbReference type="NCBI Taxonomy" id="3042024"/>
    <lineage>
        <taxon>Bacteria</taxon>
        <taxon>Pseudomonadati</taxon>
        <taxon>Pseudomonadota</taxon>
        <taxon>Gammaproteobacteria</taxon>
        <taxon>Lysobacterales</taxon>
        <taxon>Lysobacteraceae</taxon>
        <taxon>Luteimonas</taxon>
    </lineage>
</organism>
<evidence type="ECO:0000259" key="4">
    <source>
        <dbReference type="SMART" id="SM00903"/>
    </source>
</evidence>
<comment type="cofactor">
    <cofactor evidence="1">
        <name>FMN</name>
        <dbReference type="ChEBI" id="CHEBI:58210"/>
    </cofactor>
</comment>
<dbReference type="InterPro" id="IPR002563">
    <property type="entry name" value="Flavin_Rdtase-like_dom"/>
</dbReference>
<keyword evidence="2" id="KW-0285">Flavoprotein</keyword>
<dbReference type="Pfam" id="PF01613">
    <property type="entry name" value="Flavin_Reduct"/>
    <property type="match status" value="1"/>
</dbReference>
<dbReference type="PANTHER" id="PTHR43567:SF1">
    <property type="entry name" value="FLAVOREDOXIN"/>
    <property type="match status" value="1"/>
</dbReference>
<feature type="domain" description="Flavin reductase like" evidence="4">
    <location>
        <begin position="23"/>
        <end position="172"/>
    </location>
</feature>
<dbReference type="RefSeq" id="WP_280602925.1">
    <property type="nucleotide sequence ID" value="NZ_JARXRN010000028.1"/>
</dbReference>
<sequence length="192" mass="22139">MSRVESTLPSVRKRPFPVERTRRFLEPGPVLLLCAQWKDERAIMTLGWHMMLGYDLVGTYLWDANHSHALARRSRECTLNLPTEPLLDAVVGIGNCSSREVDKFERFGLRAVPSRQVAAPGIAQCHATFECALHETRITRDYPLFVWRVLRARAATTPAHPRTIHYRGEGRFMVSGREVSRRRLFRPEMLEQ</sequence>
<gene>
    <name evidence="5" type="ORF">QFW80_15795</name>
</gene>
<dbReference type="GO" id="GO:0016491">
    <property type="term" value="F:oxidoreductase activity"/>
    <property type="evidence" value="ECO:0007669"/>
    <property type="project" value="UniProtKB-KW"/>
</dbReference>
<dbReference type="Gene3D" id="2.30.110.10">
    <property type="entry name" value="Electron Transport, Fmn-binding Protein, Chain A"/>
    <property type="match status" value="1"/>
</dbReference>
<accession>A0ABT6JMR9</accession>